<keyword evidence="8" id="KW-0479">Metal-binding</keyword>
<dbReference type="GO" id="GO:0043022">
    <property type="term" value="F:ribosome binding"/>
    <property type="evidence" value="ECO:0007669"/>
    <property type="project" value="InterPro"/>
</dbReference>
<evidence type="ECO:0000256" key="16">
    <source>
        <dbReference type="ARBA" id="ARBA00023136"/>
    </source>
</evidence>
<dbReference type="GeneID" id="116298626"/>
<comment type="similarity">
    <text evidence="2">Belongs to the LETM1 family.</text>
</comment>
<dbReference type="GO" id="GO:0015297">
    <property type="term" value="F:antiporter activity"/>
    <property type="evidence" value="ECO:0007669"/>
    <property type="project" value="UniProtKB-KW"/>
</dbReference>
<dbReference type="PROSITE" id="PS51758">
    <property type="entry name" value="LETM1_RBD"/>
    <property type="match status" value="1"/>
</dbReference>
<evidence type="ECO:0000256" key="18">
    <source>
        <dbReference type="PROSITE-ProRule" id="PRU01094"/>
    </source>
</evidence>
<sequence>MAFCNFLNFSRANFAQSGKKSLGSSVAWLQANHSHYRRFPYAYLRSLGSVPSEKKQGQKYQYINEYQSQRCKTKYLGNNWFFGSPFNLAYSELVSHGQRIQLPDWNRRESFQTLNQQFPSVQWKLHTNVVPNRFNLNQWNTQLGFYSFPHHLPSISDKRQGIFLYPIGVRTFITSSELKEQIKTPKTSEVLRAEEKSRVEETVEAIKEKKQLVKDKAFQYGCSPEDLLPKVVEPEVKKSLWERVKHEAKHYYNGFKLLYFETKIGIRLLWQVLNGKTLTRREHRQFLRTAADLFRLVPFLVFLVIPFMEFLLPVVIKVFPNLLPSTFEDKSKREETQRKQLKVKIEMAKFLQDTVEEMAITAKQSKSQKAVVEFANFFEKIRTKGEQPSNEDIIRFSKLFEDEITLDNMSRGQLKAINRLLLLQTIGTDNYLRFQLRMKLRQLRMDDLMIKKEGVDALTVQELQSACQARGMRAIGVPEARLRSQLKQWLELHLQEQVPISLLLMSRALYLPENVSSVEKLKETLSILPEMLVEVTEIKVAELSGEEVDNKRRLELLKKEEEMIAAEKEEVRRKEEEEEMEKQKRALAEAAEILVDHAEIIQQEEISKKDWLTLKRGIGNVRGVLTKIKEDREEYRGELKELEIEDEDNALSESLGSTRLGKKVDNMISNIEKKLQKLEAELIENPEALRIDTDGDGKITTEELIGTIQKLQHAPSEAKVRKIADMLDQDKDGALDLDDVETVIELLCIEDVDLTSDQVAEIVSLIIRENDAREEAKLIAKNSSLQDVDVKASQES</sequence>
<evidence type="ECO:0000256" key="6">
    <source>
        <dbReference type="ARBA" id="ARBA00022568"/>
    </source>
</evidence>
<organism evidence="22 23">
    <name type="scientific">Actinia tenebrosa</name>
    <name type="common">Australian red waratah sea anemone</name>
    <dbReference type="NCBI Taxonomy" id="6105"/>
    <lineage>
        <taxon>Eukaryota</taxon>
        <taxon>Metazoa</taxon>
        <taxon>Cnidaria</taxon>
        <taxon>Anthozoa</taxon>
        <taxon>Hexacorallia</taxon>
        <taxon>Actiniaria</taxon>
        <taxon>Actiniidae</taxon>
        <taxon>Actinia</taxon>
    </lineage>
</organism>
<evidence type="ECO:0000256" key="14">
    <source>
        <dbReference type="ARBA" id="ARBA00023065"/>
    </source>
</evidence>
<keyword evidence="9" id="KW-0999">Mitochondrion inner membrane</keyword>
<evidence type="ECO:0000313" key="25">
    <source>
        <dbReference type="RefSeq" id="XP_031563008.1"/>
    </source>
</evidence>
<keyword evidence="22" id="KW-1185">Reference proteome</keyword>
<feature type="domain" description="Letm1 RBD" evidence="21">
    <location>
        <begin position="339"/>
        <end position="600"/>
    </location>
</feature>
<evidence type="ECO:0000256" key="9">
    <source>
        <dbReference type="ARBA" id="ARBA00022792"/>
    </source>
</evidence>
<dbReference type="PANTHER" id="PTHR14009:SF1">
    <property type="entry name" value="MITOCHONDRIAL PROTON_CALCIUM EXCHANGER PROTEIN"/>
    <property type="match status" value="1"/>
</dbReference>
<dbReference type="SUPFAM" id="SSF47473">
    <property type="entry name" value="EF-hand"/>
    <property type="match status" value="1"/>
</dbReference>
<evidence type="ECO:0000256" key="12">
    <source>
        <dbReference type="ARBA" id="ARBA00022989"/>
    </source>
</evidence>
<dbReference type="InterPro" id="IPR011992">
    <property type="entry name" value="EF-hand-dom_pair"/>
</dbReference>
<evidence type="ECO:0000256" key="5">
    <source>
        <dbReference type="ARBA" id="ARBA00022449"/>
    </source>
</evidence>
<keyword evidence="7" id="KW-0812">Transmembrane</keyword>
<dbReference type="Pfam" id="PF13499">
    <property type="entry name" value="EF-hand_7"/>
    <property type="match status" value="1"/>
</dbReference>
<dbReference type="InterPro" id="IPR044202">
    <property type="entry name" value="LETM1/MDM38-like"/>
</dbReference>
<evidence type="ECO:0000259" key="21">
    <source>
        <dbReference type="PROSITE" id="PS51758"/>
    </source>
</evidence>
<dbReference type="InterPro" id="IPR033122">
    <property type="entry name" value="LETM1-like_RBD"/>
</dbReference>
<dbReference type="InterPro" id="IPR059005">
    <property type="entry name" value="LETM1_C"/>
</dbReference>
<keyword evidence="15 18" id="KW-0496">Mitochondrion</keyword>
<gene>
    <name evidence="23 24 25" type="primary">LOC116298626</name>
</gene>
<dbReference type="Pfam" id="PF07766">
    <property type="entry name" value="LETM1_RBD"/>
    <property type="match status" value="1"/>
</dbReference>
<dbReference type="KEGG" id="aten:116298626"/>
<dbReference type="RefSeq" id="XP_031563006.1">
    <property type="nucleotide sequence ID" value="XM_031707146.1"/>
</dbReference>
<evidence type="ECO:0000256" key="4">
    <source>
        <dbReference type="ARBA" id="ARBA00022448"/>
    </source>
</evidence>
<name>A0A6P8I6N8_ACTTE</name>
<dbReference type="OrthoDB" id="5973164at2759"/>
<evidence type="ECO:0000256" key="8">
    <source>
        <dbReference type="ARBA" id="ARBA00022723"/>
    </source>
</evidence>
<dbReference type="AlphaFoldDB" id="A0A6P8I6N8"/>
<dbReference type="RefSeq" id="XP_031563007.1">
    <property type="nucleotide sequence ID" value="XM_031707147.1"/>
</dbReference>
<dbReference type="GO" id="GO:0030003">
    <property type="term" value="P:intracellular monoatomic cation homeostasis"/>
    <property type="evidence" value="ECO:0007669"/>
    <property type="project" value="TreeGrafter"/>
</dbReference>
<dbReference type="PROSITE" id="PS50222">
    <property type="entry name" value="EF_HAND_2"/>
    <property type="match status" value="2"/>
</dbReference>
<dbReference type="GO" id="GO:0005743">
    <property type="term" value="C:mitochondrial inner membrane"/>
    <property type="evidence" value="ECO:0007669"/>
    <property type="project" value="UniProtKB-SubCell"/>
</dbReference>
<dbReference type="PANTHER" id="PTHR14009">
    <property type="entry name" value="LEUCINE ZIPPER-EF-HAND CONTAINING TRANSMEMBRANE PROTEIN"/>
    <property type="match status" value="1"/>
</dbReference>
<dbReference type="Pfam" id="PF26561">
    <property type="entry name" value="LETM1_C"/>
    <property type="match status" value="1"/>
</dbReference>
<keyword evidence="11" id="KW-0809">Transit peptide</keyword>
<evidence type="ECO:0000256" key="3">
    <source>
        <dbReference type="ARBA" id="ARBA00020557"/>
    </source>
</evidence>
<dbReference type="GO" id="GO:0005509">
    <property type="term" value="F:calcium ion binding"/>
    <property type="evidence" value="ECO:0007669"/>
    <property type="project" value="InterPro"/>
</dbReference>
<protein>
    <recommendedName>
        <fullName evidence="3">Mitochondrial proton/calcium exchanger protein</fullName>
    </recommendedName>
    <alternativeName>
        <fullName evidence="17">Leucine zipper-EF-hand-containing transmembrane protein 1</fullName>
    </alternativeName>
</protein>
<evidence type="ECO:0000256" key="2">
    <source>
        <dbReference type="ARBA" id="ARBA00009584"/>
    </source>
</evidence>
<evidence type="ECO:0000256" key="11">
    <source>
        <dbReference type="ARBA" id="ARBA00022946"/>
    </source>
</evidence>
<keyword evidence="12" id="KW-1133">Transmembrane helix</keyword>
<evidence type="ECO:0000313" key="24">
    <source>
        <dbReference type="RefSeq" id="XP_031563007.1"/>
    </source>
</evidence>
<keyword evidence="10" id="KW-0106">Calcium</keyword>
<evidence type="ECO:0000256" key="1">
    <source>
        <dbReference type="ARBA" id="ARBA00004434"/>
    </source>
</evidence>
<dbReference type="PROSITE" id="PS00018">
    <property type="entry name" value="EF_HAND_1"/>
    <property type="match status" value="2"/>
</dbReference>
<comment type="subcellular location">
    <subcellularLocation>
        <location evidence="1">Mitochondrion inner membrane</location>
        <topology evidence="1">Single-pass membrane protein</topology>
    </subcellularLocation>
</comment>
<keyword evidence="5" id="KW-0050">Antiport</keyword>
<reference evidence="23 24" key="1">
    <citation type="submission" date="2025-04" db="UniProtKB">
        <authorList>
            <consortium name="RefSeq"/>
        </authorList>
    </citation>
    <scope>IDENTIFICATION</scope>
    <source>
        <tissue evidence="23 24">Tentacle</tissue>
    </source>
</reference>
<evidence type="ECO:0000313" key="23">
    <source>
        <dbReference type="RefSeq" id="XP_031563006.1"/>
    </source>
</evidence>
<evidence type="ECO:0000259" key="20">
    <source>
        <dbReference type="PROSITE" id="PS50222"/>
    </source>
</evidence>
<evidence type="ECO:0000256" key="17">
    <source>
        <dbReference type="ARBA" id="ARBA00031360"/>
    </source>
</evidence>
<keyword evidence="14" id="KW-0406">Ion transport</keyword>
<dbReference type="Gene3D" id="1.10.238.10">
    <property type="entry name" value="EF-hand"/>
    <property type="match status" value="1"/>
</dbReference>
<dbReference type="CDD" id="cd00051">
    <property type="entry name" value="EFh"/>
    <property type="match status" value="1"/>
</dbReference>
<accession>A0A6P8I6N8</accession>
<keyword evidence="6" id="KW-0109">Calcium transport</keyword>
<keyword evidence="4" id="KW-0813">Transport</keyword>
<dbReference type="RefSeq" id="XP_031563008.1">
    <property type="nucleotide sequence ID" value="XM_031707148.1"/>
</dbReference>
<evidence type="ECO:0000256" key="7">
    <source>
        <dbReference type="ARBA" id="ARBA00022692"/>
    </source>
</evidence>
<evidence type="ECO:0000256" key="10">
    <source>
        <dbReference type="ARBA" id="ARBA00022837"/>
    </source>
</evidence>
<dbReference type="InterPro" id="IPR018247">
    <property type="entry name" value="EF_Hand_1_Ca_BS"/>
</dbReference>
<keyword evidence="16" id="KW-0472">Membrane</keyword>
<dbReference type="InterPro" id="IPR002048">
    <property type="entry name" value="EF_hand_dom"/>
</dbReference>
<feature type="domain" description="EF-hand" evidence="20">
    <location>
        <begin position="715"/>
        <end position="750"/>
    </location>
</feature>
<evidence type="ECO:0000256" key="19">
    <source>
        <dbReference type="SAM" id="Coils"/>
    </source>
</evidence>
<evidence type="ECO:0000256" key="13">
    <source>
        <dbReference type="ARBA" id="ARBA00023054"/>
    </source>
</evidence>
<dbReference type="Proteomes" id="UP000515163">
    <property type="component" value="Unplaced"/>
</dbReference>
<feature type="coiled-coil region" evidence="19">
    <location>
        <begin position="554"/>
        <end position="593"/>
    </location>
</feature>
<feature type="coiled-coil region" evidence="19">
    <location>
        <begin position="625"/>
        <end position="681"/>
    </location>
</feature>
<evidence type="ECO:0000313" key="22">
    <source>
        <dbReference type="Proteomes" id="UP000515163"/>
    </source>
</evidence>
<keyword evidence="13 19" id="KW-0175">Coiled coil</keyword>
<evidence type="ECO:0000256" key="15">
    <source>
        <dbReference type="ARBA" id="ARBA00023128"/>
    </source>
</evidence>
<feature type="domain" description="EF-hand" evidence="20">
    <location>
        <begin position="691"/>
        <end position="714"/>
    </location>
</feature>
<proteinExistence type="inferred from homology"/>